<keyword evidence="2" id="KW-1185">Reference proteome</keyword>
<sequence length="92" mass="10382">METIPVITAEEVKLWCRVETDDEDSTFDLLIRSAQEQAEAYTGLILIPETCPQGIKAAIAVFVADLYRNREGQTVGEKTFHRLLNPYRLGVL</sequence>
<accession>A0A1H7Y476</accession>
<dbReference type="InterPro" id="IPR006450">
    <property type="entry name" value="Phage_HK97_gp6-like"/>
</dbReference>
<gene>
    <name evidence="1" type="ORF">SAMN05192583_0079</name>
</gene>
<evidence type="ECO:0000313" key="1">
    <source>
        <dbReference type="EMBL" id="SEM40715.1"/>
    </source>
</evidence>
<reference evidence="2" key="1">
    <citation type="submission" date="2016-10" db="EMBL/GenBank/DDBJ databases">
        <authorList>
            <person name="Varghese N."/>
            <person name="Submissions S."/>
        </authorList>
    </citation>
    <scope>NUCLEOTIDE SEQUENCE [LARGE SCALE GENOMIC DNA]</scope>
    <source>
        <strain evidence="2">S6-262</strain>
    </source>
</reference>
<protein>
    <submittedName>
        <fullName evidence="1">Phage gp6-like head-tail connector protein</fullName>
    </submittedName>
</protein>
<dbReference type="AlphaFoldDB" id="A0A1H7Y476"/>
<name>A0A1H7Y476_9SPHN</name>
<evidence type="ECO:0000313" key="2">
    <source>
        <dbReference type="Proteomes" id="UP000199206"/>
    </source>
</evidence>
<dbReference type="Pfam" id="PF05135">
    <property type="entry name" value="Phage_connect_1"/>
    <property type="match status" value="1"/>
</dbReference>
<dbReference type="CDD" id="cd08054">
    <property type="entry name" value="gp6"/>
    <property type="match status" value="1"/>
</dbReference>
<dbReference type="Proteomes" id="UP000199206">
    <property type="component" value="Unassembled WGS sequence"/>
</dbReference>
<organism evidence="1 2">
    <name type="scientific">Sphingomonas gellani</name>
    <dbReference type="NCBI Taxonomy" id="1166340"/>
    <lineage>
        <taxon>Bacteria</taxon>
        <taxon>Pseudomonadati</taxon>
        <taxon>Pseudomonadota</taxon>
        <taxon>Alphaproteobacteria</taxon>
        <taxon>Sphingomonadales</taxon>
        <taxon>Sphingomonadaceae</taxon>
        <taxon>Sphingomonas</taxon>
    </lineage>
</organism>
<proteinExistence type="predicted"/>
<dbReference type="Gene3D" id="1.10.3230.30">
    <property type="entry name" value="Phage gp6-like head-tail connector protein"/>
    <property type="match status" value="1"/>
</dbReference>
<dbReference type="OrthoDB" id="7470338at2"/>
<dbReference type="EMBL" id="FOCF01000001">
    <property type="protein sequence ID" value="SEM40715.1"/>
    <property type="molecule type" value="Genomic_DNA"/>
</dbReference>
<dbReference type="STRING" id="1166340.SAMN05192583_0079"/>
<dbReference type="NCBIfam" id="TIGR01560">
    <property type="entry name" value="put_DNA_pack"/>
    <property type="match status" value="1"/>
</dbReference>
<dbReference type="RefSeq" id="WP_093663518.1">
    <property type="nucleotide sequence ID" value="NZ_FOCF01000001.1"/>
</dbReference>
<dbReference type="InterPro" id="IPR021146">
    <property type="entry name" value="Phage_gp6-like_head-tail"/>
</dbReference>